<gene>
    <name evidence="2" type="ORF">T02_6624</name>
</gene>
<accession>A0A0V1KR72</accession>
<protein>
    <submittedName>
        <fullName evidence="2">Uncharacterized protein</fullName>
    </submittedName>
</protein>
<dbReference type="Proteomes" id="UP000054721">
    <property type="component" value="Unassembled WGS sequence"/>
</dbReference>
<keyword evidence="1" id="KW-0812">Transmembrane</keyword>
<organism evidence="2 3">
    <name type="scientific">Trichinella nativa</name>
    <dbReference type="NCBI Taxonomy" id="6335"/>
    <lineage>
        <taxon>Eukaryota</taxon>
        <taxon>Metazoa</taxon>
        <taxon>Ecdysozoa</taxon>
        <taxon>Nematoda</taxon>
        <taxon>Enoplea</taxon>
        <taxon>Dorylaimia</taxon>
        <taxon>Trichinellida</taxon>
        <taxon>Trichinellidae</taxon>
        <taxon>Trichinella</taxon>
    </lineage>
</organism>
<feature type="non-terminal residue" evidence="2">
    <location>
        <position position="1"/>
    </location>
</feature>
<evidence type="ECO:0000313" key="3">
    <source>
        <dbReference type="Proteomes" id="UP000054721"/>
    </source>
</evidence>
<proteinExistence type="predicted"/>
<comment type="caution">
    <text evidence="2">The sequence shown here is derived from an EMBL/GenBank/DDBJ whole genome shotgun (WGS) entry which is preliminary data.</text>
</comment>
<evidence type="ECO:0000256" key="1">
    <source>
        <dbReference type="SAM" id="Phobius"/>
    </source>
</evidence>
<feature type="transmembrane region" description="Helical" evidence="1">
    <location>
        <begin position="23"/>
        <end position="44"/>
    </location>
</feature>
<dbReference type="EMBL" id="JYDW01000314">
    <property type="protein sequence ID" value="KRZ49413.1"/>
    <property type="molecule type" value="Genomic_DNA"/>
</dbReference>
<sequence>LQRKNSNDKWCSTLRWLKPKCQVSMWACLAIVVVATILLSTLAISGKIGQLQKFETVSLQCLLTLNIQHSHNSVHDYPITLFIFQNNIC</sequence>
<feature type="non-terminal residue" evidence="2">
    <location>
        <position position="89"/>
    </location>
</feature>
<reference evidence="2 3" key="1">
    <citation type="submission" date="2015-05" db="EMBL/GenBank/DDBJ databases">
        <title>Evolution of Trichinella species and genotypes.</title>
        <authorList>
            <person name="Korhonen P.K."/>
            <person name="Edoardo P."/>
            <person name="Giuseppe L.R."/>
            <person name="Gasser R.B."/>
        </authorList>
    </citation>
    <scope>NUCLEOTIDE SEQUENCE [LARGE SCALE GENOMIC DNA]</scope>
    <source>
        <strain evidence="2">ISS10</strain>
    </source>
</reference>
<evidence type="ECO:0000313" key="2">
    <source>
        <dbReference type="EMBL" id="KRZ49413.1"/>
    </source>
</evidence>
<dbReference type="AlphaFoldDB" id="A0A0V1KR72"/>
<keyword evidence="3" id="KW-1185">Reference proteome</keyword>
<keyword evidence="1" id="KW-0472">Membrane</keyword>
<keyword evidence="1" id="KW-1133">Transmembrane helix</keyword>
<name>A0A0V1KR72_9BILA</name>